<dbReference type="Proteomes" id="UP001233172">
    <property type="component" value="Unassembled WGS sequence"/>
</dbReference>
<dbReference type="EMBL" id="JASAOG010000092">
    <property type="protein sequence ID" value="KAK0052665.1"/>
    <property type="molecule type" value="Genomic_DNA"/>
</dbReference>
<accession>A0AAD8BFS3</accession>
<sequence>MAKIMASAFRFLILHPYDFLKKIYLTFSNNVFGISKLVSLSTQTGDFKVVNRSNSNIACPEGRTLTFSQVDVTHVQDDVTLKIYLNPEELPIDNIWFELAMFVDFYEPVIESCILSLCVLPGDTSRFCPHSTSLKIPYSQVVFYKSLLLVSEDISEVEEFLTENKHTFYSPKNFLDLLKSSLPNVLVYSKSSYIKTNSGVVLCVDQNNIYKDDTSFILNLYENSLNRMSSRTKGRDSSFHLLSLS</sequence>
<evidence type="ECO:0000313" key="1">
    <source>
        <dbReference type="EMBL" id="KAK0052665.1"/>
    </source>
</evidence>
<dbReference type="AlphaFoldDB" id="A0AAD8BFS3"/>
<comment type="caution">
    <text evidence="1">The sequence shown here is derived from an EMBL/GenBank/DDBJ whole genome shotgun (WGS) entry which is preliminary data.</text>
</comment>
<reference evidence="1" key="2">
    <citation type="submission" date="2023-04" db="EMBL/GenBank/DDBJ databases">
        <authorList>
            <person name="Bu L."/>
            <person name="Lu L."/>
            <person name="Laidemitt M.R."/>
            <person name="Zhang S.M."/>
            <person name="Mutuku M."/>
            <person name="Mkoji G."/>
            <person name="Steinauer M."/>
            <person name="Loker E.S."/>
        </authorList>
    </citation>
    <scope>NUCLEOTIDE SEQUENCE</scope>
    <source>
        <strain evidence="1">KasaAsao</strain>
        <tissue evidence="1">Whole Snail</tissue>
    </source>
</reference>
<feature type="non-terminal residue" evidence="1">
    <location>
        <position position="245"/>
    </location>
</feature>
<proteinExistence type="predicted"/>
<organism evidence="1 2">
    <name type="scientific">Biomphalaria pfeifferi</name>
    <name type="common">Bloodfluke planorb</name>
    <name type="synonym">Freshwater snail</name>
    <dbReference type="NCBI Taxonomy" id="112525"/>
    <lineage>
        <taxon>Eukaryota</taxon>
        <taxon>Metazoa</taxon>
        <taxon>Spiralia</taxon>
        <taxon>Lophotrochozoa</taxon>
        <taxon>Mollusca</taxon>
        <taxon>Gastropoda</taxon>
        <taxon>Heterobranchia</taxon>
        <taxon>Euthyneura</taxon>
        <taxon>Panpulmonata</taxon>
        <taxon>Hygrophila</taxon>
        <taxon>Lymnaeoidea</taxon>
        <taxon>Planorbidae</taxon>
        <taxon>Biomphalaria</taxon>
    </lineage>
</organism>
<keyword evidence="2" id="KW-1185">Reference proteome</keyword>
<gene>
    <name evidence="1" type="ORF">Bpfe_017781</name>
</gene>
<protein>
    <submittedName>
        <fullName evidence="1">Uncharacterized protein</fullName>
    </submittedName>
</protein>
<evidence type="ECO:0000313" key="2">
    <source>
        <dbReference type="Proteomes" id="UP001233172"/>
    </source>
</evidence>
<name>A0AAD8BFS3_BIOPF</name>
<reference evidence="1" key="1">
    <citation type="journal article" date="2023" name="PLoS Negl. Trop. Dis.">
        <title>A genome sequence for Biomphalaria pfeifferi, the major vector snail for the human-infecting parasite Schistosoma mansoni.</title>
        <authorList>
            <person name="Bu L."/>
            <person name="Lu L."/>
            <person name="Laidemitt M.R."/>
            <person name="Zhang S.M."/>
            <person name="Mutuku M."/>
            <person name="Mkoji G."/>
            <person name="Steinauer M."/>
            <person name="Loker E.S."/>
        </authorList>
    </citation>
    <scope>NUCLEOTIDE SEQUENCE</scope>
    <source>
        <strain evidence="1">KasaAsao</strain>
    </source>
</reference>